<evidence type="ECO:0000313" key="4">
    <source>
        <dbReference type="Proteomes" id="UP000282322"/>
    </source>
</evidence>
<evidence type="ECO:0000259" key="2">
    <source>
        <dbReference type="Pfam" id="PF02894"/>
    </source>
</evidence>
<dbReference type="InterPro" id="IPR036291">
    <property type="entry name" value="NAD(P)-bd_dom_sf"/>
</dbReference>
<protein>
    <submittedName>
        <fullName evidence="3">Gfo/Idh/MocA family oxidoreductase</fullName>
    </submittedName>
</protein>
<dbReference type="Gene3D" id="3.40.50.720">
    <property type="entry name" value="NAD(P)-binding Rossmann-like Domain"/>
    <property type="match status" value="1"/>
</dbReference>
<dbReference type="InterPro" id="IPR000683">
    <property type="entry name" value="Gfo/Idh/MocA-like_OxRdtase_N"/>
</dbReference>
<accession>A0A3P3R8K0</accession>
<gene>
    <name evidence="3" type="ORF">EIK79_11925</name>
</gene>
<dbReference type="PANTHER" id="PTHR43377:SF1">
    <property type="entry name" value="BILIVERDIN REDUCTASE A"/>
    <property type="match status" value="1"/>
</dbReference>
<dbReference type="GO" id="GO:0000166">
    <property type="term" value="F:nucleotide binding"/>
    <property type="evidence" value="ECO:0007669"/>
    <property type="project" value="InterPro"/>
</dbReference>
<dbReference type="InterPro" id="IPR051450">
    <property type="entry name" value="Gfo/Idh/MocA_Oxidoreductases"/>
</dbReference>
<dbReference type="PANTHER" id="PTHR43377">
    <property type="entry name" value="BILIVERDIN REDUCTASE A"/>
    <property type="match status" value="1"/>
</dbReference>
<dbReference type="Proteomes" id="UP000282322">
    <property type="component" value="Unassembled WGS sequence"/>
</dbReference>
<dbReference type="SUPFAM" id="SSF51735">
    <property type="entry name" value="NAD(P)-binding Rossmann-fold domains"/>
    <property type="match status" value="1"/>
</dbReference>
<dbReference type="Pfam" id="PF01408">
    <property type="entry name" value="GFO_IDH_MocA"/>
    <property type="match status" value="1"/>
</dbReference>
<proteinExistence type="predicted"/>
<organism evidence="3 4">
    <name type="scientific">Halocatena pleomorpha</name>
    <dbReference type="NCBI Taxonomy" id="1785090"/>
    <lineage>
        <taxon>Archaea</taxon>
        <taxon>Methanobacteriati</taxon>
        <taxon>Methanobacteriota</taxon>
        <taxon>Stenosarchaea group</taxon>
        <taxon>Halobacteria</taxon>
        <taxon>Halobacteriales</taxon>
        <taxon>Natronomonadaceae</taxon>
        <taxon>Halocatena</taxon>
    </lineage>
</organism>
<evidence type="ECO:0000313" key="3">
    <source>
        <dbReference type="EMBL" id="RRJ29694.1"/>
    </source>
</evidence>
<dbReference type="Pfam" id="PF02894">
    <property type="entry name" value="GFO_IDH_MocA_C"/>
    <property type="match status" value="1"/>
</dbReference>
<feature type="domain" description="Gfo/Idh/MocA-like oxidoreductase N-terminal" evidence="1">
    <location>
        <begin position="1"/>
        <end position="111"/>
    </location>
</feature>
<reference evidence="3 4" key="1">
    <citation type="submission" date="2018-11" db="EMBL/GenBank/DDBJ databases">
        <title>Taxonoimc description of Halomarina strain SPP-AMP-1.</title>
        <authorList>
            <person name="Pal Y."/>
            <person name="Srinivasana K."/>
            <person name="Verma A."/>
            <person name="Kumar P."/>
        </authorList>
    </citation>
    <scope>NUCLEOTIDE SEQUENCE [LARGE SCALE GENOMIC DNA]</scope>
    <source>
        <strain evidence="3 4">SPP-AMP-1</strain>
    </source>
</reference>
<evidence type="ECO:0000259" key="1">
    <source>
        <dbReference type="Pfam" id="PF01408"/>
    </source>
</evidence>
<dbReference type="SUPFAM" id="SSF55347">
    <property type="entry name" value="Glyceraldehyde-3-phosphate dehydrogenase-like, C-terminal domain"/>
    <property type="match status" value="1"/>
</dbReference>
<name>A0A3P3R8K0_9EURY</name>
<comment type="caution">
    <text evidence="3">The sequence shown here is derived from an EMBL/GenBank/DDBJ whole genome shotgun (WGS) entry which is preliminary data.</text>
</comment>
<sequence length="342" mass="38074">MGYRHAEAYRDNDQCRLIACADIVRENAEAFATEFDLDPEGVYVDYETMLSDVEPDIVSVTVPPDVHETIVVDCANHDAVAAVHCEKPMAHTWPSAQRMVQTCWRNNTQLTFNRQRRFGRPFTEADQLLQNGEIGALQRVEIGWGDFFDTGAHTIDLAGMFAGDCPPRWVIAQLDYREEDIRFGAHQENQMWAQWQYANGVYGTLSTGKGASLVEGTLLLRGTDGTIRIDVDDGPMLELEQDGTRTAIDVGGETLHGTPADGDRFGSRLHTRAIEAVVDALRNDEESQLCGRIGLNTAEIIFAGYESVRRRKRVDLPLEVDDNPIEQMIESGALSPVSESNE</sequence>
<feature type="domain" description="Gfo/Idh/MocA-like oxidoreductase C-terminal" evidence="2">
    <location>
        <begin position="145"/>
        <end position="316"/>
    </location>
</feature>
<dbReference type="EMBL" id="RRCH01000027">
    <property type="protein sequence ID" value="RRJ29694.1"/>
    <property type="molecule type" value="Genomic_DNA"/>
</dbReference>
<dbReference type="Gene3D" id="3.30.360.10">
    <property type="entry name" value="Dihydrodipicolinate Reductase, domain 2"/>
    <property type="match status" value="1"/>
</dbReference>
<dbReference type="AlphaFoldDB" id="A0A3P3R8K0"/>
<keyword evidence="4" id="KW-1185">Reference proteome</keyword>
<dbReference type="InterPro" id="IPR004104">
    <property type="entry name" value="Gfo/Idh/MocA-like_OxRdtase_C"/>
</dbReference>